<dbReference type="GO" id="GO:0005886">
    <property type="term" value="C:plasma membrane"/>
    <property type="evidence" value="ECO:0007669"/>
    <property type="project" value="TreeGrafter"/>
</dbReference>
<dbReference type="EC" id="1.4.1.1" evidence="2"/>
<dbReference type="PANTHER" id="PTHR42795:SF1">
    <property type="entry name" value="ALANINE DEHYDROGENASE"/>
    <property type="match status" value="1"/>
</dbReference>
<comment type="caution">
    <text evidence="6">The sequence shown here is derived from an EMBL/GenBank/DDBJ whole genome shotgun (WGS) entry which is preliminary data.</text>
</comment>
<dbReference type="InterPro" id="IPR036291">
    <property type="entry name" value="NAD(P)-bd_dom_sf"/>
</dbReference>
<dbReference type="SUPFAM" id="SSF52283">
    <property type="entry name" value="Formate/glycerate dehydrogenase catalytic domain-like"/>
    <property type="match status" value="1"/>
</dbReference>
<protein>
    <recommendedName>
        <fullName evidence="2">alanine dehydrogenase</fullName>
        <ecNumber evidence="2">1.4.1.1</ecNumber>
    </recommendedName>
</protein>
<evidence type="ECO:0000256" key="2">
    <source>
        <dbReference type="ARBA" id="ARBA00012897"/>
    </source>
</evidence>
<dbReference type="Pfam" id="PF05222">
    <property type="entry name" value="AlaDh_PNT_N"/>
    <property type="match status" value="1"/>
</dbReference>
<dbReference type="InterPro" id="IPR007886">
    <property type="entry name" value="AlaDH/PNT_N"/>
</dbReference>
<evidence type="ECO:0000313" key="7">
    <source>
        <dbReference type="Proteomes" id="UP000598271"/>
    </source>
</evidence>
<dbReference type="RefSeq" id="WP_189566516.1">
    <property type="nucleotide sequence ID" value="NZ_BMXF01000004.1"/>
</dbReference>
<accession>A0A8J3DC06</accession>
<dbReference type="SMART" id="SM01003">
    <property type="entry name" value="AlaDh_PNT_N"/>
    <property type="match status" value="1"/>
</dbReference>
<evidence type="ECO:0000259" key="4">
    <source>
        <dbReference type="SMART" id="SM01002"/>
    </source>
</evidence>
<organism evidence="6 7">
    <name type="scientific">Persicitalea jodogahamensis</name>
    <dbReference type="NCBI Taxonomy" id="402147"/>
    <lineage>
        <taxon>Bacteria</taxon>
        <taxon>Pseudomonadati</taxon>
        <taxon>Bacteroidota</taxon>
        <taxon>Cytophagia</taxon>
        <taxon>Cytophagales</taxon>
        <taxon>Spirosomataceae</taxon>
        <taxon>Persicitalea</taxon>
    </lineage>
</organism>
<dbReference type="Pfam" id="PF01262">
    <property type="entry name" value="AlaDh_PNT_C"/>
    <property type="match status" value="1"/>
</dbReference>
<proteinExistence type="inferred from homology"/>
<sequence>MPQVTGFEQLAKQSALYPKESLLEVKKDGNSLLIGLPCEVALQENRIALTPDGVAVLVRNGHEVWVEKDAGKEAKYSDHEYSEAGAKIVYSAKEVFQADLILKIEPLVDKEFEMIKAGATLISTLNLPSLDKSYFDKLNQKKITAIGYEFIEDQSGGLPIVRAMSEIAGSTVLLIAAEYLSNSNQGKGIILGGITGVPPTKVVILGAGTVAEYATRAAMGVGADIKVFDNHIYRLQRLKYSVGQNLYTSIIDSDTLTEAIARADVVIGAMRAEDGLSPCVVTEEMVGRMKPNSVIVDVSIDQGGCFETSRMTTHKDPVYHYSDVLHYCVPNIASRVAHTASTALSNIFLPFLLKTGTIGGIEEMIYANRWFMKGVYSHNGTLTNAYIARKFGMRYKDLTLLLAARM</sequence>
<gene>
    <name evidence="6" type="primary">ald</name>
    <name evidence="6" type="ORF">GCM10007390_39900</name>
</gene>
<dbReference type="AlphaFoldDB" id="A0A8J3DC06"/>
<evidence type="ECO:0000256" key="1">
    <source>
        <dbReference type="ARBA" id="ARBA00005689"/>
    </source>
</evidence>
<feature type="domain" description="Alanine dehydrogenase/pyridine nucleotide transhydrogenase NAD(H)-binding" evidence="4">
    <location>
        <begin position="180"/>
        <end position="328"/>
    </location>
</feature>
<dbReference type="GO" id="GO:0042853">
    <property type="term" value="P:L-alanine catabolic process"/>
    <property type="evidence" value="ECO:0007669"/>
    <property type="project" value="InterPro"/>
</dbReference>
<feature type="domain" description="Alanine dehydrogenase/pyridine nucleotide transhydrogenase N-terminal" evidence="5">
    <location>
        <begin position="35"/>
        <end position="168"/>
    </location>
</feature>
<keyword evidence="3" id="KW-0560">Oxidoreductase</keyword>
<name>A0A8J3DC06_9BACT</name>
<dbReference type="SUPFAM" id="SSF51735">
    <property type="entry name" value="NAD(P)-binding Rossmann-fold domains"/>
    <property type="match status" value="1"/>
</dbReference>
<keyword evidence="7" id="KW-1185">Reference proteome</keyword>
<dbReference type="Proteomes" id="UP000598271">
    <property type="component" value="Unassembled WGS sequence"/>
</dbReference>
<dbReference type="SMART" id="SM01002">
    <property type="entry name" value="AlaDh_PNT_C"/>
    <property type="match status" value="1"/>
</dbReference>
<reference evidence="6 7" key="1">
    <citation type="journal article" date="2014" name="Int. J. Syst. Evol. Microbiol.">
        <title>Complete genome sequence of Corynebacterium casei LMG S-19264T (=DSM 44701T), isolated from a smear-ripened cheese.</title>
        <authorList>
            <consortium name="US DOE Joint Genome Institute (JGI-PGF)"/>
            <person name="Walter F."/>
            <person name="Albersmeier A."/>
            <person name="Kalinowski J."/>
            <person name="Ruckert C."/>
        </authorList>
    </citation>
    <scope>NUCLEOTIDE SEQUENCE [LARGE SCALE GENOMIC DNA]</scope>
    <source>
        <strain evidence="6 7">KCTC 12866</strain>
    </source>
</reference>
<dbReference type="GO" id="GO:0000286">
    <property type="term" value="F:alanine dehydrogenase activity"/>
    <property type="evidence" value="ECO:0007669"/>
    <property type="project" value="UniProtKB-EC"/>
</dbReference>
<dbReference type="Gene3D" id="3.40.50.720">
    <property type="entry name" value="NAD(P)-binding Rossmann-like Domain"/>
    <property type="match status" value="2"/>
</dbReference>
<evidence type="ECO:0000256" key="3">
    <source>
        <dbReference type="ARBA" id="ARBA00023002"/>
    </source>
</evidence>
<evidence type="ECO:0000313" key="6">
    <source>
        <dbReference type="EMBL" id="GHB81187.1"/>
    </source>
</evidence>
<evidence type="ECO:0000259" key="5">
    <source>
        <dbReference type="SMART" id="SM01003"/>
    </source>
</evidence>
<dbReference type="CDD" id="cd05305">
    <property type="entry name" value="L-AlaDH"/>
    <property type="match status" value="1"/>
</dbReference>
<dbReference type="PANTHER" id="PTHR42795">
    <property type="entry name" value="ALANINE DEHYDROGENASE"/>
    <property type="match status" value="1"/>
</dbReference>
<dbReference type="EMBL" id="BMXF01000004">
    <property type="protein sequence ID" value="GHB81187.1"/>
    <property type="molecule type" value="Genomic_DNA"/>
</dbReference>
<comment type="similarity">
    <text evidence="1">Belongs to the AlaDH/PNT family.</text>
</comment>
<dbReference type="InterPro" id="IPR008141">
    <property type="entry name" value="Ala_DH"/>
</dbReference>
<dbReference type="InterPro" id="IPR007698">
    <property type="entry name" value="AlaDH/PNT_NAD(H)-bd"/>
</dbReference>